<evidence type="ECO:0000259" key="1">
    <source>
        <dbReference type="Pfam" id="PF00078"/>
    </source>
</evidence>
<dbReference type="InterPro" id="IPR043502">
    <property type="entry name" value="DNA/RNA_pol_sf"/>
</dbReference>
<dbReference type="PANTHER" id="PTHR24559">
    <property type="entry name" value="TRANSPOSON TY3-I GAG-POL POLYPROTEIN"/>
    <property type="match status" value="1"/>
</dbReference>
<keyword evidence="3" id="KW-1185">Reference proteome</keyword>
<feature type="domain" description="Reverse transcriptase" evidence="1">
    <location>
        <begin position="265"/>
        <end position="356"/>
    </location>
</feature>
<evidence type="ECO:0000313" key="3">
    <source>
        <dbReference type="Proteomes" id="UP001314205"/>
    </source>
</evidence>
<dbReference type="EMBL" id="CAVLGL010000024">
    <property type="protein sequence ID" value="CAK1581220.1"/>
    <property type="molecule type" value="Genomic_DNA"/>
</dbReference>
<organism evidence="2 3">
    <name type="scientific">Parnassius mnemosyne</name>
    <name type="common">clouded apollo</name>
    <dbReference type="NCBI Taxonomy" id="213953"/>
    <lineage>
        <taxon>Eukaryota</taxon>
        <taxon>Metazoa</taxon>
        <taxon>Ecdysozoa</taxon>
        <taxon>Arthropoda</taxon>
        <taxon>Hexapoda</taxon>
        <taxon>Insecta</taxon>
        <taxon>Pterygota</taxon>
        <taxon>Neoptera</taxon>
        <taxon>Endopterygota</taxon>
        <taxon>Lepidoptera</taxon>
        <taxon>Glossata</taxon>
        <taxon>Ditrysia</taxon>
        <taxon>Papilionoidea</taxon>
        <taxon>Papilionidae</taxon>
        <taxon>Parnassiinae</taxon>
        <taxon>Parnassini</taxon>
        <taxon>Parnassius</taxon>
        <taxon>Driopa</taxon>
    </lineage>
</organism>
<dbReference type="InterPro" id="IPR021109">
    <property type="entry name" value="Peptidase_aspartic_dom_sf"/>
</dbReference>
<sequence length="357" mass="39760">MSGHRALDCRKRREVPVTRATTKTAEQHVKVQVYPRPVTGYVCGQQGHVASACPDRQKSDEKPAVSNVHLRERKPAIGTFTTSTGELVSFLFDSGSACSLVTSDLASRLPGTMRNELVYIAGIGDDNVVTCDLQILSPINVEGTQLDVLFNVVPNTAISEPVIIGRGILDKSVIVEISNERIQFSLRREVDIVGKSSQYDFTNIDTDLQGFMRIELVDPNKTVHRRPYRLSPAEKEIVRDKIRHLLEAGVIHESTSPFASSILLVKKKDNSDKMCVDFRELNANTRPEHYPLPIIDEQIDRLHGARYFSSLDMASGYHQTPMDLEGDNIARTAFVTPEGQYEFLAMPFGLRSAASVY</sequence>
<dbReference type="Gene3D" id="3.10.10.10">
    <property type="entry name" value="HIV Type 1 Reverse Transcriptase, subunit A, domain 1"/>
    <property type="match status" value="1"/>
</dbReference>
<dbReference type="Gene3D" id="3.30.70.270">
    <property type="match status" value="1"/>
</dbReference>
<evidence type="ECO:0000313" key="2">
    <source>
        <dbReference type="EMBL" id="CAK1581220.1"/>
    </source>
</evidence>
<dbReference type="Gene3D" id="4.10.60.10">
    <property type="entry name" value="Zinc finger, CCHC-type"/>
    <property type="match status" value="1"/>
</dbReference>
<gene>
    <name evidence="2" type="ORF">PARMNEM_LOCUS2910</name>
</gene>
<dbReference type="SUPFAM" id="SSF56672">
    <property type="entry name" value="DNA/RNA polymerases"/>
    <property type="match status" value="1"/>
</dbReference>
<dbReference type="GO" id="GO:0071897">
    <property type="term" value="P:DNA biosynthetic process"/>
    <property type="evidence" value="ECO:0007669"/>
    <property type="project" value="UniProtKB-ARBA"/>
</dbReference>
<dbReference type="PANTHER" id="PTHR24559:SF444">
    <property type="entry name" value="REVERSE TRANSCRIPTASE DOMAIN-CONTAINING PROTEIN"/>
    <property type="match status" value="1"/>
</dbReference>
<comment type="caution">
    <text evidence="2">The sequence shown here is derived from an EMBL/GenBank/DDBJ whole genome shotgun (WGS) entry which is preliminary data.</text>
</comment>
<reference evidence="2 3" key="1">
    <citation type="submission" date="2023-11" db="EMBL/GenBank/DDBJ databases">
        <authorList>
            <person name="Hedman E."/>
            <person name="Englund M."/>
            <person name="Stromberg M."/>
            <person name="Nyberg Akerstrom W."/>
            <person name="Nylinder S."/>
            <person name="Jareborg N."/>
            <person name="Kallberg Y."/>
            <person name="Kronander E."/>
        </authorList>
    </citation>
    <scope>NUCLEOTIDE SEQUENCE [LARGE SCALE GENOMIC DNA]</scope>
</reference>
<dbReference type="InterPro" id="IPR053134">
    <property type="entry name" value="RNA-dir_DNA_polymerase"/>
</dbReference>
<dbReference type="Proteomes" id="UP001314205">
    <property type="component" value="Unassembled WGS sequence"/>
</dbReference>
<proteinExistence type="predicted"/>
<dbReference type="Gene3D" id="2.40.70.10">
    <property type="entry name" value="Acid Proteases"/>
    <property type="match status" value="1"/>
</dbReference>
<dbReference type="InterPro" id="IPR043128">
    <property type="entry name" value="Rev_trsase/Diguanyl_cyclase"/>
</dbReference>
<dbReference type="CDD" id="cd01647">
    <property type="entry name" value="RT_LTR"/>
    <property type="match status" value="1"/>
</dbReference>
<accession>A0AAV1KEF8</accession>
<dbReference type="Pfam" id="PF00078">
    <property type="entry name" value="RVT_1"/>
    <property type="match status" value="1"/>
</dbReference>
<dbReference type="InterPro" id="IPR000477">
    <property type="entry name" value="RT_dom"/>
</dbReference>
<dbReference type="AlphaFoldDB" id="A0AAV1KEF8"/>
<protein>
    <recommendedName>
        <fullName evidence="1">Reverse transcriptase domain-containing protein</fullName>
    </recommendedName>
</protein>
<dbReference type="SUPFAM" id="SSF50630">
    <property type="entry name" value="Acid proteases"/>
    <property type="match status" value="1"/>
</dbReference>
<name>A0AAV1KEF8_9NEOP</name>